<dbReference type="Proteomes" id="UP000262195">
    <property type="component" value="Unassembled WGS sequence"/>
</dbReference>
<feature type="domain" description="TcaA second" evidence="1">
    <location>
        <begin position="1"/>
        <end position="64"/>
    </location>
</feature>
<reference evidence="3 4" key="1">
    <citation type="journal article" date="2018" name="Nat. Biotechnol.">
        <title>A standardized bacterial taxonomy based on genome phylogeny substantially revises the tree of life.</title>
        <authorList>
            <person name="Parks D.H."/>
            <person name="Chuvochina M."/>
            <person name="Waite D.W."/>
            <person name="Rinke C."/>
            <person name="Skarshewski A."/>
            <person name="Chaumeil P.A."/>
            <person name="Hugenholtz P."/>
        </authorList>
    </citation>
    <scope>NUCLEOTIDE SEQUENCE [LARGE SCALE GENOMIC DNA]</scope>
    <source>
        <strain evidence="3">UBA11306</strain>
    </source>
</reference>
<feature type="domain" description="TcaA 4th" evidence="2">
    <location>
        <begin position="238"/>
        <end position="307"/>
    </location>
</feature>
<dbReference type="Pfam" id="PF22813">
    <property type="entry name" value="TcaA_2nd"/>
    <property type="match status" value="1"/>
</dbReference>
<name>A0A3D4S522_9ENTE</name>
<dbReference type="InterPro" id="IPR054529">
    <property type="entry name" value="TcaA_2nd"/>
</dbReference>
<protein>
    <submittedName>
        <fullName evidence="3">Uncharacterized protein</fullName>
    </submittedName>
</protein>
<dbReference type="EMBL" id="DQHO01000028">
    <property type="protein sequence ID" value="HCS93945.1"/>
    <property type="molecule type" value="Genomic_DNA"/>
</dbReference>
<dbReference type="PANTHER" id="PTHR40038">
    <property type="entry name" value="MEMBRANE-ASSOCIATED PROTEIN TCAA"/>
    <property type="match status" value="1"/>
</dbReference>
<dbReference type="STRING" id="1121105.GCA_000421665_01128"/>
<sequence length="450" mass="50805">MISEDEQFEVTEKSLKPFVDYLKTDSDYLANTIDQMEFGAMGNNDVYVTQSGKHLLFYDKYVLAIKPTYFAVHTNLTGMLLSVNGEDQDTSNSDDFTWKVGPVSPGQYSFKGTFDDTTFDDTNGEESTIEDTVIQIYQQELNENDERLVSLEATKVKFDLVADIPNGEIFVDGKSVGQLKDGRLDGINYIWHDGSTLTIKQKIGDLELESQNIEIDPYSYSDSSYGAFSELSVSVIPVAIYSNMVGADIKIDGKKVATVGEDSEVKFNLVMPEEDHELVAVQSFEDGEITSQKEKISPVSFSYYYDLSSESRKDAFDFSTWLNDLYFSISDFADDDYDFGEDEINALADYFVGGKDNKEFIDFKDAFIGETRENDKIRYIQTSLGEVEKVTAVGAKDYEVQYTVNYYTIYTDSTASVDETFRYKKATFSVEDGELKIKDLGGKDNFEKVE</sequence>
<comment type="caution">
    <text evidence="3">The sequence shown here is derived from an EMBL/GenBank/DDBJ whole genome shotgun (WGS) entry which is preliminary data.</text>
</comment>
<dbReference type="GO" id="GO:0005886">
    <property type="term" value="C:plasma membrane"/>
    <property type="evidence" value="ECO:0007669"/>
    <property type="project" value="UniProtKB-SubCell"/>
</dbReference>
<gene>
    <name evidence="3" type="ORF">DIW15_04465</name>
</gene>
<evidence type="ECO:0000313" key="3">
    <source>
        <dbReference type="EMBL" id="HCS93945.1"/>
    </source>
</evidence>
<dbReference type="InterPro" id="IPR054530">
    <property type="entry name" value="TcaA_4th"/>
</dbReference>
<organism evidence="3 4">
    <name type="scientific">Bavariicoccus seileri</name>
    <dbReference type="NCBI Taxonomy" id="549685"/>
    <lineage>
        <taxon>Bacteria</taxon>
        <taxon>Bacillati</taxon>
        <taxon>Bacillota</taxon>
        <taxon>Bacilli</taxon>
        <taxon>Lactobacillales</taxon>
        <taxon>Enterococcaceae</taxon>
        <taxon>Bavariicoccus</taxon>
    </lineage>
</organism>
<evidence type="ECO:0000313" key="4">
    <source>
        <dbReference type="Proteomes" id="UP000262195"/>
    </source>
</evidence>
<dbReference type="AlphaFoldDB" id="A0A3D4S522"/>
<dbReference type="Pfam" id="PF22820">
    <property type="entry name" value="TcaA_3rd_4th"/>
    <property type="match status" value="1"/>
</dbReference>
<dbReference type="PANTHER" id="PTHR40038:SF1">
    <property type="entry name" value="MEMBRANE-ASSOCIATED PROTEIN TCAA"/>
    <property type="match status" value="1"/>
</dbReference>
<evidence type="ECO:0000259" key="1">
    <source>
        <dbReference type="Pfam" id="PF22813"/>
    </source>
</evidence>
<accession>A0A3D4S522</accession>
<evidence type="ECO:0000259" key="2">
    <source>
        <dbReference type="Pfam" id="PF22820"/>
    </source>
</evidence>
<proteinExistence type="predicted"/>